<sequence>MQVNLKDVIEAIEFEGDLLTHYYNKKTGVIIYAEDESTSNYKAEDINNLKNFEEWERELISCLYDLKENFEDYIQLPNKYEINEYAMMVEFCRSLSDENFKDKDLEEIQKEYSIRKLREYIESIERLSEWYDYREKAEYQLAINWCEKNNIEYIE</sequence>
<proteinExistence type="predicted"/>
<organism evidence="1 2">
    <name type="scientific">Clostridium weizhouense</name>
    <dbReference type="NCBI Taxonomy" id="2859781"/>
    <lineage>
        <taxon>Bacteria</taxon>
        <taxon>Bacillati</taxon>
        <taxon>Bacillota</taxon>
        <taxon>Clostridia</taxon>
        <taxon>Eubacteriales</taxon>
        <taxon>Clostridiaceae</taxon>
        <taxon>Clostridium</taxon>
    </lineage>
</organism>
<name>A0ABS7ALW7_9CLOT</name>
<evidence type="ECO:0000313" key="2">
    <source>
        <dbReference type="Proteomes" id="UP001519921"/>
    </source>
</evidence>
<accession>A0ABS7ALW7</accession>
<dbReference type="Proteomes" id="UP001519921">
    <property type="component" value="Unassembled WGS sequence"/>
</dbReference>
<dbReference type="RefSeq" id="WP_219778699.1">
    <property type="nucleotide sequence ID" value="NZ_JAHXPT010000003.1"/>
</dbReference>
<reference evidence="1 2" key="1">
    <citation type="submission" date="2021-07" db="EMBL/GenBank/DDBJ databases">
        <title>Clostridium weizhouense sp. nov., an anaerobic bacterium isolated from activated sludge of Petroleum wastewater.</title>
        <authorList>
            <person name="Li Q."/>
        </authorList>
    </citation>
    <scope>NUCLEOTIDE SEQUENCE [LARGE SCALE GENOMIC DNA]</scope>
    <source>
        <strain evidence="1 2">YB-6</strain>
    </source>
</reference>
<gene>
    <name evidence="1" type="ORF">KYD98_06070</name>
</gene>
<protein>
    <submittedName>
        <fullName evidence="1">Uncharacterized protein</fullName>
    </submittedName>
</protein>
<comment type="caution">
    <text evidence="1">The sequence shown here is derived from an EMBL/GenBank/DDBJ whole genome shotgun (WGS) entry which is preliminary data.</text>
</comment>
<evidence type="ECO:0000313" key="1">
    <source>
        <dbReference type="EMBL" id="MBW6409652.1"/>
    </source>
</evidence>
<dbReference type="EMBL" id="JAHXPT010000003">
    <property type="protein sequence ID" value="MBW6409652.1"/>
    <property type="molecule type" value="Genomic_DNA"/>
</dbReference>
<keyword evidence="2" id="KW-1185">Reference proteome</keyword>